<dbReference type="PANTHER" id="PTHR37540:SF5">
    <property type="entry name" value="TRANSCRIPTION FACTOR DOMAIN-CONTAINING PROTEIN"/>
    <property type="match status" value="1"/>
</dbReference>
<comment type="caution">
    <text evidence="2">The sequence shown here is derived from an EMBL/GenBank/DDBJ whole genome shotgun (WGS) entry which is preliminary data.</text>
</comment>
<feature type="compositionally biased region" description="Basic residues" evidence="1">
    <location>
        <begin position="103"/>
        <end position="113"/>
    </location>
</feature>
<evidence type="ECO:0000256" key="1">
    <source>
        <dbReference type="SAM" id="MobiDB-lite"/>
    </source>
</evidence>
<organism evidence="2 3">
    <name type="scientific">Polytolypa hystricis (strain UAMH7299)</name>
    <dbReference type="NCBI Taxonomy" id="1447883"/>
    <lineage>
        <taxon>Eukaryota</taxon>
        <taxon>Fungi</taxon>
        <taxon>Dikarya</taxon>
        <taxon>Ascomycota</taxon>
        <taxon>Pezizomycotina</taxon>
        <taxon>Eurotiomycetes</taxon>
        <taxon>Eurotiomycetidae</taxon>
        <taxon>Onygenales</taxon>
        <taxon>Onygenales incertae sedis</taxon>
        <taxon>Polytolypa</taxon>
    </lineage>
</organism>
<sequence length="620" mass="68972">MSSKPRRTRSERRPAAPSTAKQQSTAKGGVFHFVNVNPSSETQKSENRSVIRSHASKYIWRQHRAVRADSNSSQNPANTEMVSPVSQAHLDSKEETLVLSPVHTRRRDHRGHATRISGSTSTSNDEDASPEDSSHDGEASMVSPGSTETAMTSLSGTAVGIGGNKVVDGPFNQLTNWLTNPSHFPSMLEESAVSKLMRYAAFHLWPGLIPGAANQKWDWKSAADNWLPAAKTNPALFTAFMYGAASHMQTRRRLESDIPLPQTREEKLEQIICETETIKLLNKSMLDPTQICTDEVILAVLCMAFNRIDFSAWKVHDPFPKPPLRNLQWIEVYGGLSLNDHHISGLFALIQIKGGLSTLKLPGLAETISSSGIMLATKYLTKPRLPFLPIFKGTLTGNTPGFPTSDYLVTMNIAGEEYNQGTEVFTRAGLPDELVAVLKSIRDYNLVVHLHSEGLLPDLEYAVIADRRNWIQFNLVSLPPLRDYEEEFIRRHKPYEACRLAAIIYNIMVLFPLPAGNRPFNRLAPMVKLALINSGFPESWQGSYEMLIWAVVLGGIAARNSHERAWFCTALSDMARVVQISTWGELKTILSAVIWMDFVCDMPAEELWIEASLILHSLTG</sequence>
<feature type="compositionally biased region" description="Polar residues" evidence="1">
    <location>
        <begin position="69"/>
        <end position="86"/>
    </location>
</feature>
<dbReference type="AlphaFoldDB" id="A0A2B7Y4R7"/>
<gene>
    <name evidence="2" type="ORF">AJ80_05379</name>
</gene>
<feature type="region of interest" description="Disordered" evidence="1">
    <location>
        <begin position="64"/>
        <end position="151"/>
    </location>
</feature>
<dbReference type="EMBL" id="PDNA01000079">
    <property type="protein sequence ID" value="PGH15848.1"/>
    <property type="molecule type" value="Genomic_DNA"/>
</dbReference>
<name>A0A2B7Y4R7_POLH7</name>
<accession>A0A2B7Y4R7</accession>
<dbReference type="OrthoDB" id="3469466at2759"/>
<protein>
    <recommendedName>
        <fullName evidence="4">Transcription factor domain-containing protein</fullName>
    </recommendedName>
</protein>
<feature type="compositionally biased region" description="Basic residues" evidence="1">
    <location>
        <begin position="1"/>
        <end position="10"/>
    </location>
</feature>
<proteinExistence type="predicted"/>
<reference evidence="2 3" key="1">
    <citation type="submission" date="2017-10" db="EMBL/GenBank/DDBJ databases">
        <title>Comparative genomics in systemic dimorphic fungi from Ajellomycetaceae.</title>
        <authorList>
            <person name="Munoz J.F."/>
            <person name="Mcewen J.G."/>
            <person name="Clay O.K."/>
            <person name="Cuomo C.A."/>
        </authorList>
    </citation>
    <scope>NUCLEOTIDE SEQUENCE [LARGE SCALE GENOMIC DNA]</scope>
    <source>
        <strain evidence="2 3">UAMH7299</strain>
    </source>
</reference>
<dbReference type="STRING" id="1447883.A0A2B7Y4R7"/>
<dbReference type="Proteomes" id="UP000224634">
    <property type="component" value="Unassembled WGS sequence"/>
</dbReference>
<feature type="region of interest" description="Disordered" evidence="1">
    <location>
        <begin position="1"/>
        <end position="50"/>
    </location>
</feature>
<evidence type="ECO:0008006" key="4">
    <source>
        <dbReference type="Google" id="ProtNLM"/>
    </source>
</evidence>
<keyword evidence="3" id="KW-1185">Reference proteome</keyword>
<evidence type="ECO:0000313" key="3">
    <source>
        <dbReference type="Proteomes" id="UP000224634"/>
    </source>
</evidence>
<evidence type="ECO:0000313" key="2">
    <source>
        <dbReference type="EMBL" id="PGH15848.1"/>
    </source>
</evidence>
<dbReference type="PANTHER" id="PTHR37540">
    <property type="entry name" value="TRANSCRIPTION FACTOR (ACR-2), PUTATIVE-RELATED-RELATED"/>
    <property type="match status" value="1"/>
</dbReference>